<accession>A0AAU9KCA6</accession>
<gene>
    <name evidence="1" type="ORF">BSTOLATCC_MIC61114</name>
</gene>
<evidence type="ECO:0000313" key="2">
    <source>
        <dbReference type="Proteomes" id="UP001162131"/>
    </source>
</evidence>
<comment type="caution">
    <text evidence="1">The sequence shown here is derived from an EMBL/GenBank/DDBJ whole genome shotgun (WGS) entry which is preliminary data.</text>
</comment>
<keyword evidence="2" id="KW-1185">Reference proteome</keyword>
<dbReference type="InterPro" id="IPR035427">
    <property type="entry name" value="Tim10-like_dom_sf"/>
</dbReference>
<reference evidence="1" key="1">
    <citation type="submission" date="2021-09" db="EMBL/GenBank/DDBJ databases">
        <authorList>
            <consortium name="AG Swart"/>
            <person name="Singh M."/>
            <person name="Singh A."/>
            <person name="Seah K."/>
            <person name="Emmerich C."/>
        </authorList>
    </citation>
    <scope>NUCLEOTIDE SEQUENCE</scope>
    <source>
        <strain evidence="1">ATCC30299</strain>
    </source>
</reference>
<dbReference type="EMBL" id="CAJZBQ010000058">
    <property type="protein sequence ID" value="CAG9334502.1"/>
    <property type="molecule type" value="Genomic_DNA"/>
</dbReference>
<evidence type="ECO:0000313" key="1">
    <source>
        <dbReference type="EMBL" id="CAG9334502.1"/>
    </source>
</evidence>
<dbReference type="SUPFAM" id="SSF144122">
    <property type="entry name" value="Tim10-like"/>
    <property type="match status" value="1"/>
</dbReference>
<dbReference type="Proteomes" id="UP001162131">
    <property type="component" value="Unassembled WGS sequence"/>
</dbReference>
<protein>
    <recommendedName>
        <fullName evidence="3">Mitochondrial import inner membrane translocase subunit</fullName>
    </recommendedName>
</protein>
<evidence type="ECO:0008006" key="3">
    <source>
        <dbReference type="Google" id="ProtNLM"/>
    </source>
</evidence>
<organism evidence="1 2">
    <name type="scientific">Blepharisma stoltei</name>
    <dbReference type="NCBI Taxonomy" id="1481888"/>
    <lineage>
        <taxon>Eukaryota</taxon>
        <taxon>Sar</taxon>
        <taxon>Alveolata</taxon>
        <taxon>Ciliophora</taxon>
        <taxon>Postciliodesmatophora</taxon>
        <taxon>Heterotrichea</taxon>
        <taxon>Heterotrichida</taxon>
        <taxon>Blepharismidae</taxon>
        <taxon>Blepharisma</taxon>
    </lineage>
</organism>
<dbReference type="AlphaFoldDB" id="A0AAU9KCA6"/>
<name>A0AAU9KCA6_9CILI</name>
<proteinExistence type="predicted"/>
<sequence length="72" mass="8360">MSTDYDLFHNPELTPVIQNKVARTIQRVSKLCLKVCYRDAPPKGECLKNCVTSYVEAFDVVLDTLRTYDYNR</sequence>